<evidence type="ECO:0000256" key="3">
    <source>
        <dbReference type="SAM" id="MobiDB-lite"/>
    </source>
</evidence>
<reference evidence="5 6" key="1">
    <citation type="submission" date="2023-02" db="EMBL/GenBank/DDBJ databases">
        <title>Genome sequence of Lentisphaera profundi SAORIC-696.</title>
        <authorList>
            <person name="Kim e."/>
            <person name="Cho J.-C."/>
            <person name="Choi A."/>
            <person name="Kang I."/>
        </authorList>
    </citation>
    <scope>NUCLEOTIDE SEQUENCE [LARGE SCALE GENOMIC DNA]</scope>
    <source>
        <strain evidence="5 6">SAORIC-696</strain>
    </source>
</reference>
<gene>
    <name evidence="5" type="ORF">PQO03_14325</name>
</gene>
<feature type="domain" description="Sulfatase N-terminal" evidence="4">
    <location>
        <begin position="23"/>
        <end position="390"/>
    </location>
</feature>
<dbReference type="Proteomes" id="UP001214250">
    <property type="component" value="Chromosome 2"/>
</dbReference>
<dbReference type="Gene3D" id="3.30.1120.10">
    <property type="match status" value="1"/>
</dbReference>
<dbReference type="PANTHER" id="PTHR42693">
    <property type="entry name" value="ARYLSULFATASE FAMILY MEMBER"/>
    <property type="match status" value="1"/>
</dbReference>
<dbReference type="PANTHER" id="PTHR42693:SF53">
    <property type="entry name" value="ENDO-4-O-SULFATASE"/>
    <property type="match status" value="1"/>
</dbReference>
<evidence type="ECO:0000256" key="1">
    <source>
        <dbReference type="ARBA" id="ARBA00008779"/>
    </source>
</evidence>
<accession>A0ABY7W0R0</accession>
<dbReference type="RefSeq" id="WP_274153873.1">
    <property type="nucleotide sequence ID" value="NZ_CP117812.1"/>
</dbReference>
<feature type="region of interest" description="Disordered" evidence="3">
    <location>
        <begin position="483"/>
        <end position="507"/>
    </location>
</feature>
<dbReference type="InterPro" id="IPR000917">
    <property type="entry name" value="Sulfatase_N"/>
</dbReference>
<name>A0ABY7W0R0_9BACT</name>
<dbReference type="InterPro" id="IPR050738">
    <property type="entry name" value="Sulfatase"/>
</dbReference>
<keyword evidence="6" id="KW-1185">Reference proteome</keyword>
<evidence type="ECO:0000313" key="5">
    <source>
        <dbReference type="EMBL" id="WDE99010.1"/>
    </source>
</evidence>
<keyword evidence="2" id="KW-0378">Hydrolase</keyword>
<dbReference type="InterPro" id="IPR017850">
    <property type="entry name" value="Alkaline_phosphatase_core_sf"/>
</dbReference>
<comment type="similarity">
    <text evidence="1">Belongs to the sulfatase family.</text>
</comment>
<dbReference type="EMBL" id="CP117812">
    <property type="protein sequence ID" value="WDE99010.1"/>
    <property type="molecule type" value="Genomic_DNA"/>
</dbReference>
<protein>
    <submittedName>
        <fullName evidence="5">Arylsulfatase</fullName>
    </submittedName>
</protein>
<feature type="compositionally biased region" description="Basic residues" evidence="3">
    <location>
        <begin position="494"/>
        <end position="507"/>
    </location>
</feature>
<dbReference type="CDD" id="cd16025">
    <property type="entry name" value="PAS_like"/>
    <property type="match status" value="1"/>
</dbReference>
<evidence type="ECO:0000313" key="6">
    <source>
        <dbReference type="Proteomes" id="UP001214250"/>
    </source>
</evidence>
<sequence>MHKFLKIFALSLLPFFINANERPNIILILVDDMGYSDLGCFGSEINTPNIDKLAADGIKFTHFTNNAKCETTRTSLMSGRYHTETYKDNHSTVTIPENLGLAGYQNWMVGKWHIFDKPMKRGFERYFGFHEGATNFFNGEGTGGGYSYFDDETPYEMPKDFYSTNAFTDYAIKYIDERKKEKPFFMYMAYNAPHYPLQAPKEEVMKYRGKYMDGWQALRKKRFKRMKELEIIPQDMSLSKPESNIKDWDKLSQEVKDDMDLRMAAYAAMIDIVDQNVGRLVKKLKADKILDNTLVIFLSDNGACPFDRTRKPTKENNLMPWDPASYICYPASWANACNTPFRMYKQNQHEGGIATSMIAHWPAGITVPGSFNRQRGHLIDFHATFRDLAKVDYPSEYKGNKAAKVRGISLVPSFQGKARPEHEFIYQNFSNSKTAFVMGKWKLVNAKELYDLETDRIESNDLSKSRPEQMQLMLTEWQKRDLELNKGHASVNKPQKKKKQPKKAKKK</sequence>
<dbReference type="Gene3D" id="3.40.720.10">
    <property type="entry name" value="Alkaline Phosphatase, subunit A"/>
    <property type="match status" value="1"/>
</dbReference>
<evidence type="ECO:0000256" key="2">
    <source>
        <dbReference type="ARBA" id="ARBA00022801"/>
    </source>
</evidence>
<organism evidence="5 6">
    <name type="scientific">Lentisphaera profundi</name>
    <dbReference type="NCBI Taxonomy" id="1658616"/>
    <lineage>
        <taxon>Bacteria</taxon>
        <taxon>Pseudomonadati</taxon>
        <taxon>Lentisphaerota</taxon>
        <taxon>Lentisphaeria</taxon>
        <taxon>Lentisphaerales</taxon>
        <taxon>Lentisphaeraceae</taxon>
        <taxon>Lentisphaera</taxon>
    </lineage>
</organism>
<proteinExistence type="inferred from homology"/>
<dbReference type="SUPFAM" id="SSF53649">
    <property type="entry name" value="Alkaline phosphatase-like"/>
    <property type="match status" value="1"/>
</dbReference>
<dbReference type="Pfam" id="PF00884">
    <property type="entry name" value="Sulfatase"/>
    <property type="match status" value="1"/>
</dbReference>
<evidence type="ECO:0000259" key="4">
    <source>
        <dbReference type="Pfam" id="PF00884"/>
    </source>
</evidence>